<evidence type="ECO:0000313" key="1">
    <source>
        <dbReference type="EMBL" id="EFB92003.1"/>
    </source>
</evidence>
<keyword evidence="2" id="KW-1185">Reference proteome</keyword>
<dbReference type="Proteomes" id="UP000006462">
    <property type="component" value="Unassembled WGS sequence"/>
</dbReference>
<sequence>MTEQQRDALKLTVAEEISRRTGEEYFFEYRFARPDRLWRSDVAWPRVRVALEIQGGNWTHGRHCRPSAMQSEYDKQNGYASRSWLCFYSDWAQMKKPELADMIVSTIQRRKGVENENGGVQGELFRSER</sequence>
<dbReference type="RefSeq" id="WP_009163557.1">
    <property type="nucleotide sequence ID" value="NZ_ADFP01000008.1"/>
</dbReference>
<comment type="caution">
    <text evidence="1">The sequence shown here is derived from an EMBL/GenBank/DDBJ whole genome shotgun (WGS) entry which is preliminary data.</text>
</comment>
<dbReference type="GeneID" id="90986298"/>
<organism evidence="1 2">
    <name type="scientific">Pyramidobacter piscolens W5455</name>
    <dbReference type="NCBI Taxonomy" id="352165"/>
    <lineage>
        <taxon>Bacteria</taxon>
        <taxon>Thermotogati</taxon>
        <taxon>Synergistota</taxon>
        <taxon>Synergistia</taxon>
        <taxon>Synergistales</taxon>
        <taxon>Dethiosulfovibrionaceae</taxon>
        <taxon>Pyramidobacter</taxon>
    </lineage>
</organism>
<protein>
    <recommendedName>
        <fullName evidence="3">DUF559 domain-containing protein</fullName>
    </recommendedName>
</protein>
<accession>A0ABP2HXJ2</accession>
<name>A0ABP2HXJ2_9BACT</name>
<evidence type="ECO:0000313" key="2">
    <source>
        <dbReference type="Proteomes" id="UP000006462"/>
    </source>
</evidence>
<reference evidence="1 2" key="1">
    <citation type="submission" date="2009-12" db="EMBL/GenBank/DDBJ databases">
        <authorList>
            <person name="Shrivastava S."/>
            <person name="Madupu R."/>
            <person name="Durkin A.S."/>
            <person name="Torralba M."/>
            <person name="Methe B."/>
            <person name="Sutton G.G."/>
            <person name="Strausberg R.L."/>
            <person name="Nelson K.E."/>
        </authorList>
    </citation>
    <scope>NUCLEOTIDE SEQUENCE [LARGE SCALE GENOMIC DNA]</scope>
    <source>
        <strain evidence="1 2">W5455</strain>
    </source>
</reference>
<proteinExistence type="predicted"/>
<gene>
    <name evidence="1" type="ORF">HMPREF7215_2496</name>
</gene>
<evidence type="ECO:0008006" key="3">
    <source>
        <dbReference type="Google" id="ProtNLM"/>
    </source>
</evidence>
<dbReference type="EMBL" id="ADFP01000008">
    <property type="protein sequence ID" value="EFB92003.1"/>
    <property type="molecule type" value="Genomic_DNA"/>
</dbReference>